<proteinExistence type="inferred from homology"/>
<evidence type="ECO:0000256" key="7">
    <source>
        <dbReference type="SAM" id="Phobius"/>
    </source>
</evidence>
<dbReference type="InterPro" id="IPR029033">
    <property type="entry name" value="His_PPase_superfam"/>
</dbReference>
<accession>A0A0N7ZCH1</accession>
<dbReference type="GO" id="GO:0050650">
    <property type="term" value="P:chondroitin sulfate proteoglycan biosynthetic process"/>
    <property type="evidence" value="ECO:0007669"/>
    <property type="project" value="TreeGrafter"/>
</dbReference>
<dbReference type="AlphaFoldDB" id="A0A0N7ZCH1"/>
<evidence type="ECO:0000256" key="2">
    <source>
        <dbReference type="ARBA" id="ARBA00005375"/>
    </source>
</evidence>
<dbReference type="CDD" id="cd07061">
    <property type="entry name" value="HP_HAP_like"/>
    <property type="match status" value="1"/>
</dbReference>
<dbReference type="InterPro" id="IPR050645">
    <property type="entry name" value="Histidine_acid_phosphatase"/>
</dbReference>
<evidence type="ECO:0000256" key="4">
    <source>
        <dbReference type="ARBA" id="ARBA00036311"/>
    </source>
</evidence>
<comment type="catalytic activity">
    <reaction evidence="1">
        <text>a phosphate monoester + H2O = an alcohol + phosphate</text>
        <dbReference type="Rhea" id="RHEA:15017"/>
        <dbReference type="ChEBI" id="CHEBI:15377"/>
        <dbReference type="ChEBI" id="CHEBI:30879"/>
        <dbReference type="ChEBI" id="CHEBI:43474"/>
        <dbReference type="ChEBI" id="CHEBI:67140"/>
        <dbReference type="EC" id="3.1.3.2"/>
    </reaction>
</comment>
<protein>
    <recommendedName>
        <fullName evidence="5">2-phosphoxylose phosphatase 1</fullName>
    </recommendedName>
    <alternativeName>
        <fullName evidence="6">Acid phosphatase-like protein 2</fullName>
    </alternativeName>
</protein>
<dbReference type="EMBL" id="GDRN01067071">
    <property type="protein sequence ID" value="JAI64432.1"/>
    <property type="molecule type" value="Transcribed_RNA"/>
</dbReference>
<keyword evidence="7" id="KW-0812">Transmembrane</keyword>
<reference evidence="8" key="1">
    <citation type="submission" date="2015-09" db="EMBL/GenBank/DDBJ databases">
        <title>Scylla olivacea transcriptome.</title>
        <authorList>
            <person name="Ikhwanuddin M."/>
        </authorList>
    </citation>
    <scope>NUCLEOTIDE SEQUENCE</scope>
</reference>
<dbReference type="PANTHER" id="PTHR11567">
    <property type="entry name" value="ACID PHOSPHATASE-RELATED"/>
    <property type="match status" value="1"/>
</dbReference>
<name>A0A0N7ZCH1_SCYOL</name>
<evidence type="ECO:0000256" key="3">
    <source>
        <dbReference type="ARBA" id="ARBA00022801"/>
    </source>
</evidence>
<evidence type="ECO:0000256" key="5">
    <source>
        <dbReference type="ARBA" id="ARBA00040357"/>
    </source>
</evidence>
<organism evidence="8">
    <name type="scientific">Scylla olivacea</name>
    <name type="common">Orange mud crab</name>
    <name type="synonym">Cancer olivacea</name>
    <dbReference type="NCBI Taxonomy" id="85551"/>
    <lineage>
        <taxon>Eukaryota</taxon>
        <taxon>Metazoa</taxon>
        <taxon>Ecdysozoa</taxon>
        <taxon>Arthropoda</taxon>
        <taxon>Crustacea</taxon>
        <taxon>Multicrustacea</taxon>
        <taxon>Malacostraca</taxon>
        <taxon>Eumalacostraca</taxon>
        <taxon>Eucarida</taxon>
        <taxon>Decapoda</taxon>
        <taxon>Pleocyemata</taxon>
        <taxon>Brachyura</taxon>
        <taxon>Eubrachyura</taxon>
        <taxon>Portunoidea</taxon>
        <taxon>Portunidae</taxon>
        <taxon>Portuninae</taxon>
        <taxon>Scylla</taxon>
    </lineage>
</organism>
<keyword evidence="3" id="KW-0378">Hydrolase</keyword>
<evidence type="ECO:0000256" key="1">
    <source>
        <dbReference type="ARBA" id="ARBA00000032"/>
    </source>
</evidence>
<dbReference type="GO" id="GO:0006024">
    <property type="term" value="P:glycosaminoglycan biosynthetic process"/>
    <property type="evidence" value="ECO:0007669"/>
    <property type="project" value="TreeGrafter"/>
</dbReference>
<dbReference type="GO" id="GO:0005794">
    <property type="term" value="C:Golgi apparatus"/>
    <property type="evidence" value="ECO:0007669"/>
    <property type="project" value="TreeGrafter"/>
</dbReference>
<dbReference type="PANTHER" id="PTHR11567:SF110">
    <property type="entry name" value="2-PHOSPHOXYLOSE PHOSPHATASE 1"/>
    <property type="match status" value="1"/>
</dbReference>
<evidence type="ECO:0000313" key="8">
    <source>
        <dbReference type="EMBL" id="JAI64432.1"/>
    </source>
</evidence>
<comment type="catalytic activity">
    <reaction evidence="4">
        <text>3-O-[beta-D-GlcA-(1-&gt;3)-beta-D-Gal-(1-&gt;3)-beta-D-Gal-(1-&gt;4)-beta-D-2-O-P-Xyl]-L-seryl-[protein] + H2O = 3-O-(beta-D-GlcA-(1-&gt;3)-beta-D-Gal-(1-&gt;3)-beta-D-Gal-(1-&gt;4)-beta-D-Xyl)-L-seryl-[protein] + phosphate</text>
        <dbReference type="Rhea" id="RHEA:56512"/>
        <dbReference type="Rhea" id="RHEA-COMP:12573"/>
        <dbReference type="Rhea" id="RHEA-COMP:14559"/>
        <dbReference type="ChEBI" id="CHEBI:15377"/>
        <dbReference type="ChEBI" id="CHEBI:43474"/>
        <dbReference type="ChEBI" id="CHEBI:132093"/>
        <dbReference type="ChEBI" id="CHEBI:140495"/>
    </reaction>
</comment>
<dbReference type="InterPro" id="IPR033379">
    <property type="entry name" value="Acid_Pase_AS"/>
</dbReference>
<dbReference type="PROSITE" id="PS00616">
    <property type="entry name" value="HIS_ACID_PHOSPHAT_1"/>
    <property type="match status" value="1"/>
</dbReference>
<dbReference type="SUPFAM" id="SSF53254">
    <property type="entry name" value="Phosphoglycerate mutase-like"/>
    <property type="match status" value="1"/>
</dbReference>
<sequence>MRWQKKFKVLRCYILILGWLGIILLFLSYWRVETDPSHPPAPLKVSGGGAPPPGLLQQEKPRAKKLRHLCNPPDRIQRNQEGVLPSQYQLSGVVILLRHGDRGPLIHVRNLSNINCGHHSYGTPTYKKYVGDILNVSRTNTYVNFVGPFVRFPLLPPPSHCGLGHLTPQGVLQHLQLGRVLRQVYLSELNLLSNRWEEEDILVYCTKFRRTFQSVLAFLYSFLPDFNISKVRLQEGKGTNFCEEDCHCEQSDYFDQRYEQERRDYRRSHPGIVDLVHRVNPLVRDGEEITNPITMRDALLSYVCHGASLPCVDGRCVKVEDVTGLVSYEEWEGRQKRTSSQRKAAKLKMYGLLKSITGVVNSMMEDSHPRVVVYSGHDRTLKYLLDTLGIPNYQLPHYASRLVLELYQNTSTTPGPDYHATYFFRMVYNGKDITKFIPFCDSITIRQLKSGSVKRGAISLCSVSKLVNFLRPDVYFKEFNAASFRDACRK</sequence>
<comment type="similarity">
    <text evidence="2">Belongs to the histidine acid phosphatase family.</text>
</comment>
<dbReference type="EMBL" id="GDRN01067070">
    <property type="protein sequence ID" value="JAI64433.1"/>
    <property type="molecule type" value="Transcribed_RNA"/>
</dbReference>
<evidence type="ECO:0000256" key="6">
    <source>
        <dbReference type="ARBA" id="ARBA00041499"/>
    </source>
</evidence>
<dbReference type="Gene3D" id="3.40.50.1240">
    <property type="entry name" value="Phosphoglycerate mutase-like"/>
    <property type="match status" value="1"/>
</dbReference>
<keyword evidence="7" id="KW-0472">Membrane</keyword>
<dbReference type="GO" id="GO:0003993">
    <property type="term" value="F:acid phosphatase activity"/>
    <property type="evidence" value="ECO:0007669"/>
    <property type="project" value="UniProtKB-EC"/>
</dbReference>
<dbReference type="Pfam" id="PF00328">
    <property type="entry name" value="His_Phos_2"/>
    <property type="match status" value="1"/>
</dbReference>
<feature type="transmembrane region" description="Helical" evidence="7">
    <location>
        <begin position="12"/>
        <end position="30"/>
    </location>
</feature>
<dbReference type="InterPro" id="IPR000560">
    <property type="entry name" value="His_Pase_clade-2"/>
</dbReference>
<keyword evidence="7" id="KW-1133">Transmembrane helix</keyword>